<accession>A0ABY1CDY1</accession>
<sequence length="105" mass="12507">MTKPITEEMEMTLQIEGRGQTKEQALNAAFSNLKNEVGGTPLRIEPLDAEVLEADEIQYTERFLFLFFRRTRFEYFLRLRVRVRVVCIKMESIPFKRKTNKSIFR</sequence>
<evidence type="ECO:0000313" key="1">
    <source>
        <dbReference type="EMBL" id="SET94850.1"/>
    </source>
</evidence>
<organism evidence="1 2">
    <name type="scientific">Lacrimispora sphenoides JCM 1415</name>
    <dbReference type="NCBI Taxonomy" id="1297793"/>
    <lineage>
        <taxon>Bacteria</taxon>
        <taxon>Bacillati</taxon>
        <taxon>Bacillota</taxon>
        <taxon>Clostridia</taxon>
        <taxon>Lachnospirales</taxon>
        <taxon>Lachnospiraceae</taxon>
        <taxon>Lacrimispora</taxon>
    </lineage>
</organism>
<dbReference type="Proteomes" id="UP000198970">
    <property type="component" value="Chromosome I"/>
</dbReference>
<proteinExistence type="predicted"/>
<dbReference type="InterPro" id="IPR020037">
    <property type="entry name" value="DUF4312"/>
</dbReference>
<dbReference type="Pfam" id="PF14189">
    <property type="entry name" value="DUF4312"/>
    <property type="match status" value="1"/>
</dbReference>
<keyword evidence="2" id="KW-1185">Reference proteome</keyword>
<evidence type="ECO:0008006" key="3">
    <source>
        <dbReference type="Google" id="ProtNLM"/>
    </source>
</evidence>
<name>A0ABY1CDY1_9FIRM</name>
<dbReference type="RefSeq" id="WP_100042935.1">
    <property type="nucleotide sequence ID" value="NZ_LT630003.1"/>
</dbReference>
<gene>
    <name evidence="1" type="ORF">SAMN02745906_3302</name>
</gene>
<protein>
    <recommendedName>
        <fullName evidence="3">DUF4312 family protein</fullName>
    </recommendedName>
</protein>
<evidence type="ECO:0000313" key="2">
    <source>
        <dbReference type="Proteomes" id="UP000198970"/>
    </source>
</evidence>
<dbReference type="EMBL" id="LT630003">
    <property type="protein sequence ID" value="SET94850.1"/>
    <property type="molecule type" value="Genomic_DNA"/>
</dbReference>
<reference evidence="1 2" key="1">
    <citation type="submission" date="2016-10" db="EMBL/GenBank/DDBJ databases">
        <authorList>
            <person name="Varghese N."/>
            <person name="Submissions S."/>
        </authorList>
    </citation>
    <scope>NUCLEOTIDE SEQUENCE [LARGE SCALE GENOMIC DNA]</scope>
    <source>
        <strain evidence="1 2">ATCC 19403</strain>
    </source>
</reference>